<feature type="region of interest" description="Disordered" evidence="1">
    <location>
        <begin position="19"/>
        <end position="164"/>
    </location>
</feature>
<reference evidence="2" key="1">
    <citation type="submission" date="2020-05" db="EMBL/GenBank/DDBJ databases">
        <title>WGS assembly of Panicum virgatum.</title>
        <authorList>
            <person name="Lovell J.T."/>
            <person name="Jenkins J."/>
            <person name="Shu S."/>
            <person name="Juenger T.E."/>
            <person name="Schmutz J."/>
        </authorList>
    </citation>
    <scope>NUCLEOTIDE SEQUENCE</scope>
    <source>
        <strain evidence="2">AP13</strain>
    </source>
</reference>
<feature type="compositionally biased region" description="Basic residues" evidence="1">
    <location>
        <begin position="146"/>
        <end position="156"/>
    </location>
</feature>
<sequence>MRPSAVRTLQTWRLEQCSGEEVQGAVRPAELPRLGGAAPAGGTSQARRSSAGVWAFRRGGAEPAGGPSGGEEQSRRVDLQAGAAFGSGKCLGGSYPSRARPQLFSASRARRHVRAHFRSGRKNTRIAGPPAYVPPTASAPNESAPSRRRALPRRCARLGPQLAP</sequence>
<accession>A0A8T0VA87</accession>
<dbReference type="AlphaFoldDB" id="A0A8T0VA87"/>
<evidence type="ECO:0000256" key="1">
    <source>
        <dbReference type="SAM" id="MobiDB-lite"/>
    </source>
</evidence>
<dbReference type="EMBL" id="CM029041">
    <property type="protein sequence ID" value="KAG2629783.1"/>
    <property type="molecule type" value="Genomic_DNA"/>
</dbReference>
<name>A0A8T0VA87_PANVG</name>
<protein>
    <submittedName>
        <fullName evidence="2">Uncharacterized protein</fullName>
    </submittedName>
</protein>
<feature type="compositionally biased region" description="Low complexity" evidence="1">
    <location>
        <begin position="28"/>
        <end position="42"/>
    </location>
</feature>
<comment type="caution">
    <text evidence="2">The sequence shown here is derived from an EMBL/GenBank/DDBJ whole genome shotgun (WGS) entry which is preliminary data.</text>
</comment>
<feature type="compositionally biased region" description="Basic residues" evidence="1">
    <location>
        <begin position="108"/>
        <end position="124"/>
    </location>
</feature>
<keyword evidence="3" id="KW-1185">Reference proteome</keyword>
<proteinExistence type="predicted"/>
<evidence type="ECO:0000313" key="2">
    <source>
        <dbReference type="EMBL" id="KAG2629783.1"/>
    </source>
</evidence>
<evidence type="ECO:0000313" key="3">
    <source>
        <dbReference type="Proteomes" id="UP000823388"/>
    </source>
</evidence>
<organism evidence="2 3">
    <name type="scientific">Panicum virgatum</name>
    <name type="common">Blackwell switchgrass</name>
    <dbReference type="NCBI Taxonomy" id="38727"/>
    <lineage>
        <taxon>Eukaryota</taxon>
        <taxon>Viridiplantae</taxon>
        <taxon>Streptophyta</taxon>
        <taxon>Embryophyta</taxon>
        <taxon>Tracheophyta</taxon>
        <taxon>Spermatophyta</taxon>
        <taxon>Magnoliopsida</taxon>
        <taxon>Liliopsida</taxon>
        <taxon>Poales</taxon>
        <taxon>Poaceae</taxon>
        <taxon>PACMAD clade</taxon>
        <taxon>Panicoideae</taxon>
        <taxon>Panicodae</taxon>
        <taxon>Paniceae</taxon>
        <taxon>Panicinae</taxon>
        <taxon>Panicum</taxon>
        <taxon>Panicum sect. Hiantes</taxon>
    </lineage>
</organism>
<dbReference type="Proteomes" id="UP000823388">
    <property type="component" value="Chromosome 3K"/>
</dbReference>
<gene>
    <name evidence="2" type="ORF">PVAP13_3KG453901</name>
</gene>